<dbReference type="EMBL" id="JH173571">
    <property type="protein sequence ID" value="EHB17211.1"/>
    <property type="molecule type" value="Genomic_DNA"/>
</dbReference>
<protein>
    <recommendedName>
        <fullName evidence="5">HERV-H LTR-associating protein 1</fullName>
    </recommendedName>
</protein>
<feature type="signal peptide" evidence="2">
    <location>
        <begin position="1"/>
        <end position="32"/>
    </location>
</feature>
<feature type="compositionally biased region" description="Low complexity" evidence="1">
    <location>
        <begin position="382"/>
        <end position="394"/>
    </location>
</feature>
<dbReference type="Proteomes" id="UP000006813">
    <property type="component" value="Unassembled WGS sequence"/>
</dbReference>
<evidence type="ECO:0000256" key="2">
    <source>
        <dbReference type="SAM" id="SignalP"/>
    </source>
</evidence>
<dbReference type="PANTHER" id="PTHR15299">
    <property type="entry name" value="HERV-H LTR-ASSOCIATING PROTEIN 1"/>
    <property type="match status" value="1"/>
</dbReference>
<organism evidence="3 4">
    <name type="scientific">Heterocephalus glaber</name>
    <name type="common">Naked mole rat</name>
    <dbReference type="NCBI Taxonomy" id="10181"/>
    <lineage>
        <taxon>Eukaryota</taxon>
        <taxon>Metazoa</taxon>
        <taxon>Chordata</taxon>
        <taxon>Craniata</taxon>
        <taxon>Vertebrata</taxon>
        <taxon>Euteleostomi</taxon>
        <taxon>Mammalia</taxon>
        <taxon>Eutheria</taxon>
        <taxon>Euarchontoglires</taxon>
        <taxon>Glires</taxon>
        <taxon>Rodentia</taxon>
        <taxon>Hystricomorpha</taxon>
        <taxon>Bathyergidae</taxon>
        <taxon>Heterocephalus</taxon>
    </lineage>
</organism>
<dbReference type="PANTHER" id="PTHR15299:SF3">
    <property type="entry name" value="HERV-H LTR-ASSOCIATING PROTEIN 1"/>
    <property type="match status" value="1"/>
</dbReference>
<gene>
    <name evidence="3" type="ORF">GW7_08310</name>
</gene>
<evidence type="ECO:0000313" key="4">
    <source>
        <dbReference type="Proteomes" id="UP000006813"/>
    </source>
</evidence>
<dbReference type="STRING" id="10181.G5C6Q0"/>
<dbReference type="InterPro" id="IPR037643">
    <property type="entry name" value="HHLA1"/>
</dbReference>
<evidence type="ECO:0008006" key="5">
    <source>
        <dbReference type="Google" id="ProtNLM"/>
    </source>
</evidence>
<evidence type="ECO:0000256" key="1">
    <source>
        <dbReference type="SAM" id="MobiDB-lite"/>
    </source>
</evidence>
<feature type="region of interest" description="Disordered" evidence="1">
    <location>
        <begin position="318"/>
        <end position="424"/>
    </location>
</feature>
<feature type="compositionally biased region" description="Polar residues" evidence="1">
    <location>
        <begin position="340"/>
        <end position="364"/>
    </location>
</feature>
<reference evidence="3 4" key="1">
    <citation type="journal article" date="2011" name="Nature">
        <title>Genome sequencing reveals insights into physiology and longevity of the naked mole rat.</title>
        <authorList>
            <person name="Kim E.B."/>
            <person name="Fang X."/>
            <person name="Fushan A.A."/>
            <person name="Huang Z."/>
            <person name="Lobanov A.V."/>
            <person name="Han L."/>
            <person name="Marino S.M."/>
            <person name="Sun X."/>
            <person name="Turanov A.A."/>
            <person name="Yang P."/>
            <person name="Yim S.H."/>
            <person name="Zhao X."/>
            <person name="Kasaikina M.V."/>
            <person name="Stoletzki N."/>
            <person name="Peng C."/>
            <person name="Polak P."/>
            <person name="Xiong Z."/>
            <person name="Kiezun A."/>
            <person name="Zhu Y."/>
            <person name="Chen Y."/>
            <person name="Kryukov G.V."/>
            <person name="Zhang Q."/>
            <person name="Peshkin L."/>
            <person name="Yang L."/>
            <person name="Bronson R.T."/>
            <person name="Buffenstein R."/>
            <person name="Wang B."/>
            <person name="Han C."/>
            <person name="Li Q."/>
            <person name="Chen L."/>
            <person name="Zhao W."/>
            <person name="Sunyaev S.R."/>
            <person name="Park T.J."/>
            <person name="Zhang G."/>
            <person name="Wang J."/>
            <person name="Gladyshev V.N."/>
        </authorList>
    </citation>
    <scope>NUCLEOTIDE SEQUENCE [LARGE SCALE GENOMIC DNA]</scope>
</reference>
<keyword evidence="2" id="KW-0732">Signal</keyword>
<sequence>MPSFLLHGLPMRLCMSLASVLLLWNTVPDIRGEAKEEKGMTVLPTSITVSGIKGVKKEKDEALLGPKGSVLRGEKKEEGLAFLASTELPARSVDLSALNLTEFVNRMLSRAFKESKQFFSLLTITSYSSFAFHKVSMAVYNISNLKTVDPAKFPTRFCYCLNNRTNDLSDFTALLIDITENSTGSLTEVFRSTSLLSVSQTNESDCIFICVMSGKAGRNLSDFWEVAEKSPVVNYTFTSSMSGVLGAATRVTTSSSKPVTQIQQMLLRTSPAHPLSALGTPLWRETATASVRVLAERTDHLPTGTAATWRTAAPALLASATRRVTGTPRETTDRQPWASMLSTPRAQTTGPSWETHSSTPTSAEAQEARSTESFLEPAGIMARPSSPAQASPSSGTVTASTQTLSPTKAPAPKDLQTGDPPAEWLPTPGKKPAWVLALHQASRCPQPLLKEGTMTAAPITLALQKLNPCLMELCRFFQQCLCGSRRWNPMTESV</sequence>
<dbReference type="InParanoid" id="G5C6Q0"/>
<name>G5C6Q0_HETGA</name>
<accession>G5C6Q0</accession>
<feature type="non-terminal residue" evidence="3">
    <location>
        <position position="1"/>
    </location>
</feature>
<proteinExistence type="predicted"/>
<feature type="compositionally biased region" description="Polar residues" evidence="1">
    <location>
        <begin position="395"/>
        <end position="406"/>
    </location>
</feature>
<evidence type="ECO:0000313" key="3">
    <source>
        <dbReference type="EMBL" id="EHB17211.1"/>
    </source>
</evidence>
<feature type="chain" id="PRO_5003475205" description="HERV-H LTR-associating protein 1" evidence="2">
    <location>
        <begin position="33"/>
        <end position="494"/>
    </location>
</feature>
<dbReference type="AlphaFoldDB" id="G5C6Q0"/>